<evidence type="ECO:0000313" key="2">
    <source>
        <dbReference type="Proteomes" id="UP000829999"/>
    </source>
</evidence>
<keyword evidence="1" id="KW-0732">Signal</keyword>
<accession>A0A9R0DZX7</accession>
<sequence>MAYIFGAILPCFMLMNLAMAKLTVFTDIANDKIVKSVVEYNSFKFDNVIGDLSKISALNGVLRAVGSSRQKRSIMQSFQNCPSDTVLVFGTCYKFEVYEKMLNESVYL</sequence>
<dbReference type="RefSeq" id="XP_050556601.1">
    <property type="nucleotide sequence ID" value="XM_050700644.1"/>
</dbReference>
<dbReference type="GeneID" id="118269377"/>
<protein>
    <submittedName>
        <fullName evidence="3">Uncharacterized protein LOC118269377</fullName>
    </submittedName>
</protein>
<dbReference type="AlphaFoldDB" id="A0A9R0DZX7"/>
<organism evidence="2 3">
    <name type="scientific">Spodoptera frugiperda</name>
    <name type="common">Fall armyworm</name>
    <dbReference type="NCBI Taxonomy" id="7108"/>
    <lineage>
        <taxon>Eukaryota</taxon>
        <taxon>Metazoa</taxon>
        <taxon>Ecdysozoa</taxon>
        <taxon>Arthropoda</taxon>
        <taxon>Hexapoda</taxon>
        <taxon>Insecta</taxon>
        <taxon>Pterygota</taxon>
        <taxon>Neoptera</taxon>
        <taxon>Endopterygota</taxon>
        <taxon>Lepidoptera</taxon>
        <taxon>Glossata</taxon>
        <taxon>Ditrysia</taxon>
        <taxon>Noctuoidea</taxon>
        <taxon>Noctuidae</taxon>
        <taxon>Amphipyrinae</taxon>
        <taxon>Spodoptera</taxon>
    </lineage>
</organism>
<feature type="signal peptide" evidence="1">
    <location>
        <begin position="1"/>
        <end position="20"/>
    </location>
</feature>
<keyword evidence="2" id="KW-1185">Reference proteome</keyword>
<evidence type="ECO:0000256" key="1">
    <source>
        <dbReference type="SAM" id="SignalP"/>
    </source>
</evidence>
<feature type="chain" id="PRO_5040433572" evidence="1">
    <location>
        <begin position="21"/>
        <end position="108"/>
    </location>
</feature>
<proteinExistence type="predicted"/>
<dbReference type="Proteomes" id="UP000829999">
    <property type="component" value="Chromosome 2"/>
</dbReference>
<gene>
    <name evidence="3" type="primary">LOC118269377</name>
</gene>
<reference evidence="3" key="1">
    <citation type="submission" date="2025-08" db="UniProtKB">
        <authorList>
            <consortium name="RefSeq"/>
        </authorList>
    </citation>
    <scope>IDENTIFICATION</scope>
    <source>
        <tissue evidence="3">Whole larval tissue</tissue>
    </source>
</reference>
<name>A0A9R0DZX7_SPOFR</name>
<evidence type="ECO:0000313" key="3">
    <source>
        <dbReference type="RefSeq" id="XP_050556601.1"/>
    </source>
</evidence>